<keyword evidence="1" id="KW-0238">DNA-binding</keyword>
<sequence>MEKEGMKSVLLGIPSIKTTSLMQYHFYGYETAEGRFHCYQGVRRAREEMVNILINGGKKYNKDRRKNTRKNRRRRKKKKEKRGKDEKKKDKECSERPEKQWWPQRNLYDREKIPVVAFGSGMFGKDSIKFKGHRTGITERQGDVIVITIDEFRTSKICNSCENMAFTSAFVNFHGIQSCAGCGLLWQRDINGSKNIFKIANGIFRECGRPQAFCRRIEHGSPSGV</sequence>
<dbReference type="VEuPathDB" id="FungiDB:BCV72DRAFT_264421"/>
<evidence type="ECO:0000256" key="2">
    <source>
        <dbReference type="SAM" id="MobiDB-lite"/>
    </source>
</evidence>
<evidence type="ECO:0000313" key="4">
    <source>
        <dbReference type="EMBL" id="ORE03663.1"/>
    </source>
</evidence>
<protein>
    <recommendedName>
        <fullName evidence="3">Cas12f1-like TNB domain-containing protein</fullName>
    </recommendedName>
</protein>
<feature type="compositionally biased region" description="Basic residues" evidence="2">
    <location>
        <begin position="59"/>
        <end position="81"/>
    </location>
</feature>
<dbReference type="GO" id="GO:0003677">
    <property type="term" value="F:DNA binding"/>
    <property type="evidence" value="ECO:0007669"/>
    <property type="project" value="UniProtKB-KW"/>
</dbReference>
<dbReference type="EMBL" id="KV921995">
    <property type="protein sequence ID" value="ORE03663.1"/>
    <property type="molecule type" value="Genomic_DNA"/>
</dbReference>
<dbReference type="AlphaFoldDB" id="A0A1X0QV65"/>
<proteinExistence type="predicted"/>
<accession>A0A1X0QV65</accession>
<dbReference type="OrthoDB" id="2438399at2759"/>
<feature type="compositionally biased region" description="Basic and acidic residues" evidence="2">
    <location>
        <begin position="82"/>
        <end position="98"/>
    </location>
</feature>
<evidence type="ECO:0000256" key="1">
    <source>
        <dbReference type="ARBA" id="ARBA00023125"/>
    </source>
</evidence>
<feature type="domain" description="Cas12f1-like TNB" evidence="3">
    <location>
        <begin position="144"/>
        <end position="196"/>
    </location>
</feature>
<dbReference type="Pfam" id="PF07282">
    <property type="entry name" value="Cas12f1-like_TNB"/>
    <property type="match status" value="1"/>
</dbReference>
<dbReference type="InterPro" id="IPR010095">
    <property type="entry name" value="Cas12f1-like_TNB"/>
</dbReference>
<gene>
    <name evidence="4" type="ORF">BCV72DRAFT_264421</name>
</gene>
<organism evidence="4">
    <name type="scientific">Rhizopus microsporus var. microsporus</name>
    <dbReference type="NCBI Taxonomy" id="86635"/>
    <lineage>
        <taxon>Eukaryota</taxon>
        <taxon>Fungi</taxon>
        <taxon>Fungi incertae sedis</taxon>
        <taxon>Mucoromycota</taxon>
        <taxon>Mucoromycotina</taxon>
        <taxon>Mucoromycetes</taxon>
        <taxon>Mucorales</taxon>
        <taxon>Mucorineae</taxon>
        <taxon>Rhizopodaceae</taxon>
        <taxon>Rhizopus</taxon>
    </lineage>
</organism>
<feature type="region of interest" description="Disordered" evidence="2">
    <location>
        <begin position="56"/>
        <end position="98"/>
    </location>
</feature>
<dbReference type="Proteomes" id="UP000242414">
    <property type="component" value="Unassembled WGS sequence"/>
</dbReference>
<evidence type="ECO:0000259" key="3">
    <source>
        <dbReference type="Pfam" id="PF07282"/>
    </source>
</evidence>
<reference evidence="4" key="1">
    <citation type="journal article" date="2016" name="Proc. Natl. Acad. Sci. U.S.A.">
        <title>Lipid metabolic changes in an early divergent fungus govern the establishment of a mutualistic symbiosis with endobacteria.</title>
        <authorList>
            <person name="Lastovetsky O.A."/>
            <person name="Gaspar M.L."/>
            <person name="Mondo S.J."/>
            <person name="LaButti K.M."/>
            <person name="Sandor L."/>
            <person name="Grigoriev I.V."/>
            <person name="Henry S.A."/>
            <person name="Pawlowska T.E."/>
        </authorList>
    </citation>
    <scope>NUCLEOTIDE SEQUENCE [LARGE SCALE GENOMIC DNA]</scope>
    <source>
        <strain evidence="4">ATCC 52814</strain>
    </source>
</reference>
<name>A0A1X0QV65_RHIZD</name>